<reference evidence="1" key="1">
    <citation type="submission" date="2009-09" db="EMBL/GenBank/DDBJ databases">
        <authorList>
            <person name="Weinstock G."/>
            <person name="Sodergren E."/>
            <person name="Clifton S."/>
            <person name="Fulton L."/>
            <person name="Fulton B."/>
            <person name="Courtney L."/>
            <person name="Fronick C."/>
            <person name="Harrison M."/>
            <person name="Strong C."/>
            <person name="Farmer C."/>
            <person name="Delahaunty K."/>
            <person name="Markovic C."/>
            <person name="Hall O."/>
            <person name="Minx P."/>
            <person name="Tomlinson C."/>
            <person name="Mitreva M."/>
            <person name="Nelson J."/>
            <person name="Hou S."/>
            <person name="Wollam A."/>
            <person name="Pepin K.H."/>
            <person name="Johnson M."/>
            <person name="Bhonagiri V."/>
            <person name="Nash W.E."/>
            <person name="Warren W."/>
            <person name="Chinwalla A."/>
            <person name="Mardis E.R."/>
            <person name="Wilson R.K."/>
        </authorList>
    </citation>
    <scope>NUCLEOTIDE SEQUENCE [LARGE SCALE GENOMIC DNA]</scope>
    <source>
        <strain evidence="1">DSM 20583</strain>
    </source>
</reference>
<gene>
    <name evidence="1" type="ORF">BLAHAN_04037</name>
</gene>
<comment type="caution">
    <text evidence="1">The sequence shown here is derived from an EMBL/GenBank/DDBJ whole genome shotgun (WGS) entry which is preliminary data.</text>
</comment>
<name>C9L3R8_BLAHA</name>
<dbReference type="HOGENOM" id="CLU_2166059_0_0_9"/>
<dbReference type="AlphaFoldDB" id="C9L3R8"/>
<evidence type="ECO:0000313" key="2">
    <source>
        <dbReference type="Proteomes" id="UP000003755"/>
    </source>
</evidence>
<proteinExistence type="predicted"/>
<keyword evidence="2" id="KW-1185">Reference proteome</keyword>
<dbReference type="EMBL" id="ABYU02000002">
    <property type="protein sequence ID" value="EEX23251.1"/>
    <property type="molecule type" value="Genomic_DNA"/>
</dbReference>
<dbReference type="STRING" id="537007.BLAHAN_04037"/>
<sequence>MPNQLVRCKTLAKAISHVNGEGARKTLVNERMKILDLQTEYGRYEERKRIVNEITVLFAGTDYEALISQIVDMVISTDKPKILYLTSLKSFGKKDGTEVYRKIKNSAISV</sequence>
<protein>
    <submittedName>
        <fullName evidence="1">Uncharacterized protein</fullName>
    </submittedName>
</protein>
<organism evidence="1 2">
    <name type="scientific">Blautia hansenii DSM 20583</name>
    <dbReference type="NCBI Taxonomy" id="537007"/>
    <lineage>
        <taxon>Bacteria</taxon>
        <taxon>Bacillati</taxon>
        <taxon>Bacillota</taxon>
        <taxon>Clostridia</taxon>
        <taxon>Lachnospirales</taxon>
        <taxon>Lachnospiraceae</taxon>
        <taxon>Blautia</taxon>
    </lineage>
</organism>
<dbReference type="Proteomes" id="UP000003755">
    <property type="component" value="Unassembled WGS sequence"/>
</dbReference>
<evidence type="ECO:0000313" key="1">
    <source>
        <dbReference type="EMBL" id="EEX23251.1"/>
    </source>
</evidence>
<accession>C9L3R8</accession>